<reference evidence="2 3" key="1">
    <citation type="journal article" date="2013" name="BMC Genomics">
        <title>Reconstruction of the lipid metabolism for the microalga Monoraphidium neglectum from its genome sequence reveals characteristics suitable for biofuel production.</title>
        <authorList>
            <person name="Bogen C."/>
            <person name="Al-Dilaimi A."/>
            <person name="Albersmeier A."/>
            <person name="Wichmann J."/>
            <person name="Grundmann M."/>
            <person name="Rupp O."/>
            <person name="Lauersen K.J."/>
            <person name="Blifernez-Klassen O."/>
            <person name="Kalinowski J."/>
            <person name="Goesmann A."/>
            <person name="Mussgnug J.H."/>
            <person name="Kruse O."/>
        </authorList>
    </citation>
    <scope>NUCLEOTIDE SEQUENCE [LARGE SCALE GENOMIC DNA]</scope>
    <source>
        <strain evidence="2 3">SAG 48.87</strain>
    </source>
</reference>
<protein>
    <submittedName>
        <fullName evidence="2">Uncharacterized protein</fullName>
    </submittedName>
</protein>
<accession>A0A0D2MX89</accession>
<sequence length="174" mass="18259">MTSASVKAAQAQRLTGFKSGSKRSLIVRAVTHPGSTISAGSTFSLTTAARIKEQDIALSSLDERAALVQATMCFKELASELHQAASAEGVAHPAVRNTCISVAERELLRIRRSKALRANGAANDVENEAIDRLIENLDEEVAAWEGNGSGISSGEDGGGRKPDPSTGRVPTEAM</sequence>
<gene>
    <name evidence="2" type="ORF">MNEG_0843</name>
</gene>
<keyword evidence="3" id="KW-1185">Reference proteome</keyword>
<dbReference type="EMBL" id="KK100294">
    <property type="protein sequence ID" value="KIZ07105.1"/>
    <property type="molecule type" value="Genomic_DNA"/>
</dbReference>
<dbReference type="GeneID" id="25726961"/>
<dbReference type="RefSeq" id="XP_013906124.1">
    <property type="nucleotide sequence ID" value="XM_014050670.1"/>
</dbReference>
<dbReference type="Proteomes" id="UP000054498">
    <property type="component" value="Unassembled WGS sequence"/>
</dbReference>
<feature type="region of interest" description="Disordered" evidence="1">
    <location>
        <begin position="144"/>
        <end position="174"/>
    </location>
</feature>
<dbReference type="AlphaFoldDB" id="A0A0D2MX89"/>
<evidence type="ECO:0000256" key="1">
    <source>
        <dbReference type="SAM" id="MobiDB-lite"/>
    </source>
</evidence>
<evidence type="ECO:0000313" key="3">
    <source>
        <dbReference type="Proteomes" id="UP000054498"/>
    </source>
</evidence>
<organism evidence="2 3">
    <name type="scientific">Monoraphidium neglectum</name>
    <dbReference type="NCBI Taxonomy" id="145388"/>
    <lineage>
        <taxon>Eukaryota</taxon>
        <taxon>Viridiplantae</taxon>
        <taxon>Chlorophyta</taxon>
        <taxon>core chlorophytes</taxon>
        <taxon>Chlorophyceae</taxon>
        <taxon>CS clade</taxon>
        <taxon>Sphaeropleales</taxon>
        <taxon>Selenastraceae</taxon>
        <taxon>Monoraphidium</taxon>
    </lineage>
</organism>
<evidence type="ECO:0000313" key="2">
    <source>
        <dbReference type="EMBL" id="KIZ07105.1"/>
    </source>
</evidence>
<proteinExistence type="predicted"/>
<name>A0A0D2MX89_9CHLO</name>
<dbReference type="KEGG" id="mng:MNEG_0843"/>